<dbReference type="InterPro" id="IPR050679">
    <property type="entry name" value="Bact_HTH_transcr_reg"/>
</dbReference>
<dbReference type="InterPro" id="IPR036388">
    <property type="entry name" value="WH-like_DNA-bd_sf"/>
</dbReference>
<organism evidence="5 6">
    <name type="scientific">Clostridium beijerinckii</name>
    <name type="common">Clostridium MP</name>
    <dbReference type="NCBI Taxonomy" id="1520"/>
    <lineage>
        <taxon>Bacteria</taxon>
        <taxon>Bacillati</taxon>
        <taxon>Bacillota</taxon>
        <taxon>Clostridia</taxon>
        <taxon>Eubacteriales</taxon>
        <taxon>Clostridiaceae</taxon>
        <taxon>Clostridium</taxon>
    </lineage>
</organism>
<dbReference type="InterPro" id="IPR000524">
    <property type="entry name" value="Tscrpt_reg_HTH_GntR"/>
</dbReference>
<keyword evidence="3" id="KW-0804">Transcription</keyword>
<dbReference type="SUPFAM" id="SSF46785">
    <property type="entry name" value="Winged helix' DNA-binding domain"/>
    <property type="match status" value="1"/>
</dbReference>
<keyword evidence="2" id="KW-0238">DNA-binding</keyword>
<dbReference type="AlphaFoldDB" id="A0A7X9XPZ0"/>
<sequence>MKYIDVYKDIKEKIQKGIYKSWTSLEGEELLCIRYGISRTTIRKALGKLKQDGYLHSRQGSGIFINPPEFYEEKNLTTLSEKIEGDIRLENLILDFKTIEANKELAEIFNIHIGDKLFYYKRLRTINNSPRVIEETYMPQYLFKEFDKEKAMGAVLRYIEKDCNYTISHDVKNITAINLDKGLAELLQMEEGVATLQIIHKVYLIRSILAQYTKETQTQNNTRFVSVR</sequence>
<keyword evidence="1" id="KW-0805">Transcription regulation</keyword>
<feature type="domain" description="HTH gntR-type" evidence="4">
    <location>
        <begin position="1"/>
        <end position="68"/>
    </location>
</feature>
<dbReference type="SMART" id="SM00345">
    <property type="entry name" value="HTH_GNTR"/>
    <property type="match status" value="1"/>
</dbReference>
<dbReference type="Gene3D" id="3.40.1410.10">
    <property type="entry name" value="Chorismate lyase-like"/>
    <property type="match status" value="1"/>
</dbReference>
<dbReference type="PRINTS" id="PR00035">
    <property type="entry name" value="HTHGNTR"/>
</dbReference>
<dbReference type="RefSeq" id="WP_168982343.1">
    <property type="nucleotide sequence ID" value="NZ_JABAGD010000027.1"/>
</dbReference>
<evidence type="ECO:0000256" key="3">
    <source>
        <dbReference type="ARBA" id="ARBA00023163"/>
    </source>
</evidence>
<dbReference type="InterPro" id="IPR028978">
    <property type="entry name" value="Chorismate_lyase_/UTRA_dom_sf"/>
</dbReference>
<dbReference type="InterPro" id="IPR011663">
    <property type="entry name" value="UTRA"/>
</dbReference>
<dbReference type="GO" id="GO:0045892">
    <property type="term" value="P:negative regulation of DNA-templated transcription"/>
    <property type="evidence" value="ECO:0007669"/>
    <property type="project" value="TreeGrafter"/>
</dbReference>
<evidence type="ECO:0000256" key="1">
    <source>
        <dbReference type="ARBA" id="ARBA00023015"/>
    </source>
</evidence>
<evidence type="ECO:0000313" key="5">
    <source>
        <dbReference type="EMBL" id="NMF06032.1"/>
    </source>
</evidence>
<dbReference type="Pfam" id="PF07702">
    <property type="entry name" value="UTRA"/>
    <property type="match status" value="1"/>
</dbReference>
<dbReference type="Gene3D" id="1.10.10.10">
    <property type="entry name" value="Winged helix-like DNA-binding domain superfamily/Winged helix DNA-binding domain"/>
    <property type="match status" value="1"/>
</dbReference>
<dbReference type="PROSITE" id="PS50949">
    <property type="entry name" value="HTH_GNTR"/>
    <property type="match status" value="1"/>
</dbReference>
<accession>A0A7X9XPZ0</accession>
<proteinExistence type="predicted"/>
<dbReference type="GO" id="GO:0003700">
    <property type="term" value="F:DNA-binding transcription factor activity"/>
    <property type="evidence" value="ECO:0007669"/>
    <property type="project" value="InterPro"/>
</dbReference>
<comment type="caution">
    <text evidence="5">The sequence shown here is derived from an EMBL/GenBank/DDBJ whole genome shotgun (WGS) entry which is preliminary data.</text>
</comment>
<dbReference type="SMART" id="SM00866">
    <property type="entry name" value="UTRA"/>
    <property type="match status" value="1"/>
</dbReference>
<dbReference type="PANTHER" id="PTHR44846:SF1">
    <property type="entry name" value="MANNOSYL-D-GLYCERATE TRANSPORT_METABOLISM SYSTEM REPRESSOR MNGR-RELATED"/>
    <property type="match status" value="1"/>
</dbReference>
<dbReference type="CDD" id="cd07377">
    <property type="entry name" value="WHTH_GntR"/>
    <property type="match status" value="1"/>
</dbReference>
<dbReference type="SUPFAM" id="SSF64288">
    <property type="entry name" value="Chorismate lyase-like"/>
    <property type="match status" value="1"/>
</dbReference>
<protein>
    <submittedName>
        <fullName evidence="5">GntR family transcriptional regulator</fullName>
    </submittedName>
</protein>
<evidence type="ECO:0000313" key="6">
    <source>
        <dbReference type="Proteomes" id="UP000587880"/>
    </source>
</evidence>
<dbReference type="EMBL" id="JABAGD010000027">
    <property type="protein sequence ID" value="NMF06032.1"/>
    <property type="molecule type" value="Genomic_DNA"/>
</dbReference>
<evidence type="ECO:0000259" key="4">
    <source>
        <dbReference type="PROSITE" id="PS50949"/>
    </source>
</evidence>
<dbReference type="Pfam" id="PF00392">
    <property type="entry name" value="GntR"/>
    <property type="match status" value="1"/>
</dbReference>
<dbReference type="PANTHER" id="PTHR44846">
    <property type="entry name" value="MANNOSYL-D-GLYCERATE TRANSPORT/METABOLISM SYSTEM REPRESSOR MNGR-RELATED"/>
    <property type="match status" value="1"/>
</dbReference>
<dbReference type="InterPro" id="IPR036390">
    <property type="entry name" value="WH_DNA-bd_sf"/>
</dbReference>
<gene>
    <name evidence="5" type="ORF">HF849_14990</name>
</gene>
<dbReference type="GO" id="GO:0003677">
    <property type="term" value="F:DNA binding"/>
    <property type="evidence" value="ECO:0007669"/>
    <property type="project" value="UniProtKB-KW"/>
</dbReference>
<name>A0A7X9XPZ0_CLOBE</name>
<dbReference type="Proteomes" id="UP000587880">
    <property type="component" value="Unassembled WGS sequence"/>
</dbReference>
<evidence type="ECO:0000256" key="2">
    <source>
        <dbReference type="ARBA" id="ARBA00023125"/>
    </source>
</evidence>
<reference evidence="5 6" key="1">
    <citation type="submission" date="2020-04" db="EMBL/GenBank/DDBJ databases">
        <authorList>
            <person name="Hitch T.C.A."/>
            <person name="Wylensek D."/>
            <person name="Clavel T."/>
        </authorList>
    </citation>
    <scope>NUCLEOTIDE SEQUENCE [LARGE SCALE GENOMIC DNA]</scope>
    <source>
        <strain evidence="5 6">WB01_NA02</strain>
    </source>
</reference>